<keyword evidence="2" id="KW-0472">Membrane</keyword>
<dbReference type="EMBL" id="AYZL01000006">
    <property type="protein sequence ID" value="KRN04817.1"/>
    <property type="molecule type" value="Genomic_DNA"/>
</dbReference>
<sequence>MYFSHNLKRLRKQKSLTQEQLSQKLNVSSKVISSWENSRTEPDMLSLQKISAFFETTIDDLIHHNGVSEDHSTVPMGNRHRLFSKLFIIMQLILVLLMYGDTFQVVNFPGAFVLVIVSILVYGIFFRKTKMQNRGFILMSCLPFSLMLINLIVLFQPLIAGHITGITIGTIPIMLNIKVYYVLAALIISMSEFSIILAFLNRKS</sequence>
<evidence type="ECO:0000256" key="1">
    <source>
        <dbReference type="ARBA" id="ARBA00023125"/>
    </source>
</evidence>
<feature type="domain" description="HTH cro/C1-type" evidence="3">
    <location>
        <begin position="7"/>
        <end position="61"/>
    </location>
</feature>
<dbReference type="STRING" id="1423744.FC86_GL001174"/>
<dbReference type="PROSITE" id="PS50943">
    <property type="entry name" value="HTH_CROC1"/>
    <property type="match status" value="1"/>
</dbReference>
<feature type="transmembrane region" description="Helical" evidence="2">
    <location>
        <begin position="82"/>
        <end position="100"/>
    </location>
</feature>
<feature type="transmembrane region" description="Helical" evidence="2">
    <location>
        <begin position="137"/>
        <end position="159"/>
    </location>
</feature>
<gene>
    <name evidence="4" type="ORF">FC86_GL001174</name>
</gene>
<dbReference type="AlphaFoldDB" id="A0A0R2DKV8"/>
<protein>
    <recommendedName>
        <fullName evidence="3">HTH cro/C1-type domain-containing protein</fullName>
    </recommendedName>
</protein>
<evidence type="ECO:0000256" key="2">
    <source>
        <dbReference type="SAM" id="Phobius"/>
    </source>
</evidence>
<dbReference type="Pfam" id="PF01381">
    <property type="entry name" value="HTH_3"/>
    <property type="match status" value="1"/>
</dbReference>
<evidence type="ECO:0000259" key="3">
    <source>
        <dbReference type="PROSITE" id="PS50943"/>
    </source>
</evidence>
<dbReference type="PATRIC" id="fig|1423744.4.peg.1204"/>
<dbReference type="PANTHER" id="PTHR46558">
    <property type="entry name" value="TRACRIPTIONAL REGULATORY PROTEIN-RELATED-RELATED"/>
    <property type="match status" value="1"/>
</dbReference>
<dbReference type="PANTHER" id="PTHR46558:SF11">
    <property type="entry name" value="HTH-TYPE TRANSCRIPTIONAL REGULATOR XRE"/>
    <property type="match status" value="1"/>
</dbReference>
<dbReference type="SUPFAM" id="SSF47413">
    <property type="entry name" value="lambda repressor-like DNA-binding domains"/>
    <property type="match status" value="1"/>
</dbReference>
<dbReference type="GO" id="GO:0003677">
    <property type="term" value="F:DNA binding"/>
    <property type="evidence" value="ECO:0007669"/>
    <property type="project" value="UniProtKB-KW"/>
</dbReference>
<keyword evidence="2" id="KW-0812">Transmembrane</keyword>
<dbReference type="Gene3D" id="1.10.260.40">
    <property type="entry name" value="lambda repressor-like DNA-binding domains"/>
    <property type="match status" value="1"/>
</dbReference>
<dbReference type="InterPro" id="IPR010982">
    <property type="entry name" value="Lambda_DNA-bd_dom_sf"/>
</dbReference>
<dbReference type="RefSeq" id="WP_082618805.1">
    <property type="nucleotide sequence ID" value="NZ_AYZL01000006.1"/>
</dbReference>
<name>A0A0R2DKV8_9LACO</name>
<dbReference type="InterPro" id="IPR001387">
    <property type="entry name" value="Cro/C1-type_HTH"/>
</dbReference>
<organism evidence="4 5">
    <name type="scientific">Holzapfeliella floricola DSM 23037 = JCM 16512</name>
    <dbReference type="NCBI Taxonomy" id="1423744"/>
    <lineage>
        <taxon>Bacteria</taxon>
        <taxon>Bacillati</taxon>
        <taxon>Bacillota</taxon>
        <taxon>Bacilli</taxon>
        <taxon>Lactobacillales</taxon>
        <taxon>Lactobacillaceae</taxon>
        <taxon>Holzapfeliella</taxon>
    </lineage>
</organism>
<feature type="transmembrane region" description="Helical" evidence="2">
    <location>
        <begin position="106"/>
        <end position="125"/>
    </location>
</feature>
<evidence type="ECO:0000313" key="5">
    <source>
        <dbReference type="Proteomes" id="UP000051378"/>
    </source>
</evidence>
<dbReference type="OrthoDB" id="9805856at2"/>
<keyword evidence="2" id="KW-1133">Transmembrane helix</keyword>
<accession>A0A0R2DKV8</accession>
<feature type="transmembrane region" description="Helical" evidence="2">
    <location>
        <begin position="179"/>
        <end position="200"/>
    </location>
</feature>
<proteinExistence type="predicted"/>
<keyword evidence="5" id="KW-1185">Reference proteome</keyword>
<keyword evidence="1" id="KW-0238">DNA-binding</keyword>
<dbReference type="SMART" id="SM00530">
    <property type="entry name" value="HTH_XRE"/>
    <property type="match status" value="1"/>
</dbReference>
<evidence type="ECO:0000313" key="4">
    <source>
        <dbReference type="EMBL" id="KRN04817.1"/>
    </source>
</evidence>
<reference evidence="4 5" key="1">
    <citation type="journal article" date="2015" name="Genome Announc.">
        <title>Expanding the biotechnology potential of lactobacilli through comparative genomics of 213 strains and associated genera.</title>
        <authorList>
            <person name="Sun Z."/>
            <person name="Harris H.M."/>
            <person name="McCann A."/>
            <person name="Guo C."/>
            <person name="Argimon S."/>
            <person name="Zhang W."/>
            <person name="Yang X."/>
            <person name="Jeffery I.B."/>
            <person name="Cooney J.C."/>
            <person name="Kagawa T.F."/>
            <person name="Liu W."/>
            <person name="Song Y."/>
            <person name="Salvetti E."/>
            <person name="Wrobel A."/>
            <person name="Rasinkangas P."/>
            <person name="Parkhill J."/>
            <person name="Rea M.C."/>
            <person name="O'Sullivan O."/>
            <person name="Ritari J."/>
            <person name="Douillard F.P."/>
            <person name="Paul Ross R."/>
            <person name="Yang R."/>
            <person name="Briner A.E."/>
            <person name="Felis G.E."/>
            <person name="de Vos W.M."/>
            <person name="Barrangou R."/>
            <person name="Klaenhammer T.R."/>
            <person name="Caufield P.W."/>
            <person name="Cui Y."/>
            <person name="Zhang H."/>
            <person name="O'Toole P.W."/>
        </authorList>
    </citation>
    <scope>NUCLEOTIDE SEQUENCE [LARGE SCALE GENOMIC DNA]</scope>
    <source>
        <strain evidence="4 5">DSM 23037</strain>
    </source>
</reference>
<dbReference type="CDD" id="cd00093">
    <property type="entry name" value="HTH_XRE"/>
    <property type="match status" value="1"/>
</dbReference>
<comment type="caution">
    <text evidence="4">The sequence shown here is derived from an EMBL/GenBank/DDBJ whole genome shotgun (WGS) entry which is preliminary data.</text>
</comment>
<dbReference type="Proteomes" id="UP000051378">
    <property type="component" value="Unassembled WGS sequence"/>
</dbReference>